<accession>A0ABV7XCK2</accession>
<gene>
    <name evidence="2" type="ORF">ACFOMD_09215</name>
</gene>
<feature type="transmembrane region" description="Helical" evidence="1">
    <location>
        <begin position="70"/>
        <end position="90"/>
    </location>
</feature>
<evidence type="ECO:0000313" key="3">
    <source>
        <dbReference type="Proteomes" id="UP001595615"/>
    </source>
</evidence>
<keyword evidence="1" id="KW-1133">Transmembrane helix</keyword>
<keyword evidence="3" id="KW-1185">Reference proteome</keyword>
<sequence>MVLDPDRALERAEDFLRRHMKSRATREAEKRARQRAMADFGRRFGRASMVTGASAAGVLGYGLAVAPVGATGLIAATAATIVAAGAALFWPSRRPQGSAALSMVSLGTLTLEAEEWLLRQRNLLPGRAAPSIDAILVRLHDLQPYMAKLDPNAPLAGEARRLIGEHLPRLVNSYLGVPATSREANPEIGKRLIGGLGIVAGELQRLCEQLSRDEMLSFETQGRFLETRYGADDTIDN</sequence>
<reference evidence="3" key="1">
    <citation type="journal article" date="2019" name="Int. J. Syst. Evol. Microbiol.">
        <title>The Global Catalogue of Microorganisms (GCM) 10K type strain sequencing project: providing services to taxonomists for standard genome sequencing and annotation.</title>
        <authorList>
            <consortium name="The Broad Institute Genomics Platform"/>
            <consortium name="The Broad Institute Genome Sequencing Center for Infectious Disease"/>
            <person name="Wu L."/>
            <person name="Ma J."/>
        </authorList>
    </citation>
    <scope>NUCLEOTIDE SEQUENCE [LARGE SCALE GENOMIC DNA]</scope>
    <source>
        <strain evidence="3">KCTC 42644</strain>
    </source>
</reference>
<evidence type="ECO:0000313" key="2">
    <source>
        <dbReference type="EMBL" id="MFC3712748.1"/>
    </source>
</evidence>
<keyword evidence="1" id="KW-0472">Membrane</keyword>
<dbReference type="RefSeq" id="WP_380860241.1">
    <property type="nucleotide sequence ID" value="NZ_JBHRXV010000007.1"/>
</dbReference>
<keyword evidence="1" id="KW-0812">Transmembrane</keyword>
<proteinExistence type="predicted"/>
<organism evidence="2 3">
    <name type="scientific">Sphingoaurantiacus capsulatus</name>
    <dbReference type="NCBI Taxonomy" id="1771310"/>
    <lineage>
        <taxon>Bacteria</taxon>
        <taxon>Pseudomonadati</taxon>
        <taxon>Pseudomonadota</taxon>
        <taxon>Alphaproteobacteria</taxon>
        <taxon>Sphingomonadales</taxon>
        <taxon>Sphingosinicellaceae</taxon>
        <taxon>Sphingoaurantiacus</taxon>
    </lineage>
</organism>
<protein>
    <recommendedName>
        <fullName evidence="4">5-bromo-4-chloroindolyl phosphate hydrolysis protein</fullName>
    </recommendedName>
</protein>
<dbReference type="EMBL" id="JBHRXV010000007">
    <property type="protein sequence ID" value="MFC3712748.1"/>
    <property type="molecule type" value="Genomic_DNA"/>
</dbReference>
<evidence type="ECO:0000256" key="1">
    <source>
        <dbReference type="SAM" id="Phobius"/>
    </source>
</evidence>
<evidence type="ECO:0008006" key="4">
    <source>
        <dbReference type="Google" id="ProtNLM"/>
    </source>
</evidence>
<comment type="caution">
    <text evidence="2">The sequence shown here is derived from an EMBL/GenBank/DDBJ whole genome shotgun (WGS) entry which is preliminary data.</text>
</comment>
<feature type="transmembrane region" description="Helical" evidence="1">
    <location>
        <begin position="44"/>
        <end position="64"/>
    </location>
</feature>
<dbReference type="Proteomes" id="UP001595615">
    <property type="component" value="Unassembled WGS sequence"/>
</dbReference>
<name>A0ABV7XCK2_9SPHN</name>